<keyword evidence="3" id="KW-1185">Reference proteome</keyword>
<dbReference type="EMBL" id="LBMM01012016">
    <property type="protein sequence ID" value="KMQ86481.1"/>
    <property type="molecule type" value="Genomic_DNA"/>
</dbReference>
<organism evidence="2 3">
    <name type="scientific">Lasius niger</name>
    <name type="common">Black garden ant</name>
    <dbReference type="NCBI Taxonomy" id="67767"/>
    <lineage>
        <taxon>Eukaryota</taxon>
        <taxon>Metazoa</taxon>
        <taxon>Ecdysozoa</taxon>
        <taxon>Arthropoda</taxon>
        <taxon>Hexapoda</taxon>
        <taxon>Insecta</taxon>
        <taxon>Pterygota</taxon>
        <taxon>Neoptera</taxon>
        <taxon>Endopterygota</taxon>
        <taxon>Hymenoptera</taxon>
        <taxon>Apocrita</taxon>
        <taxon>Aculeata</taxon>
        <taxon>Formicoidea</taxon>
        <taxon>Formicidae</taxon>
        <taxon>Formicinae</taxon>
        <taxon>Lasius</taxon>
        <taxon>Lasius</taxon>
    </lineage>
</organism>
<comment type="caution">
    <text evidence="2">The sequence shown here is derived from an EMBL/GenBank/DDBJ whole genome shotgun (WGS) entry which is preliminary data.</text>
</comment>
<feature type="compositionally biased region" description="Basic and acidic residues" evidence="1">
    <location>
        <begin position="178"/>
        <end position="187"/>
    </location>
</feature>
<evidence type="ECO:0000256" key="1">
    <source>
        <dbReference type="SAM" id="MobiDB-lite"/>
    </source>
</evidence>
<dbReference type="AlphaFoldDB" id="A0A0J7K8E0"/>
<feature type="region of interest" description="Disordered" evidence="1">
    <location>
        <begin position="124"/>
        <end position="157"/>
    </location>
</feature>
<dbReference type="Proteomes" id="UP000036403">
    <property type="component" value="Unassembled WGS sequence"/>
</dbReference>
<feature type="region of interest" description="Disordered" evidence="1">
    <location>
        <begin position="176"/>
        <end position="198"/>
    </location>
</feature>
<reference evidence="2 3" key="1">
    <citation type="submission" date="2015-04" db="EMBL/GenBank/DDBJ databases">
        <title>Lasius niger genome sequencing.</title>
        <authorList>
            <person name="Konorov E.A."/>
            <person name="Nikitin M.A."/>
            <person name="Kirill M.V."/>
            <person name="Chang P."/>
        </authorList>
    </citation>
    <scope>NUCLEOTIDE SEQUENCE [LARGE SCALE GENOMIC DNA]</scope>
    <source>
        <tissue evidence="2">Whole</tissue>
    </source>
</reference>
<gene>
    <name evidence="2" type="ORF">RF55_14518</name>
</gene>
<dbReference type="OrthoDB" id="7559042at2759"/>
<name>A0A0J7K8E0_LASNI</name>
<proteinExistence type="predicted"/>
<protein>
    <submittedName>
        <fullName evidence="2">Methionine--trna cytoplasmic-like protein</fullName>
    </submittedName>
</protein>
<dbReference type="PaxDb" id="67767-A0A0J7K8E0"/>
<sequence>MPASLVSAAALEWIEDIDVIRAGSGSLQGNLSGKLRKRVAVLSEVIRTLSEKIEDTGDPAYLRRNAELAAELTASKRETAKLRSDVTDLQKIVQELKSSIGPGDKVHEKAGRATSTVDFPFLRQRSQSRDRKGKAANNKIRNNVPVSTGDVVMRPPLKGVSTPIPAVERSTVLSGDRCSSHLTRDGRTAVQANRRYDL</sequence>
<evidence type="ECO:0000313" key="2">
    <source>
        <dbReference type="EMBL" id="KMQ86481.1"/>
    </source>
</evidence>
<accession>A0A0J7K8E0</accession>
<evidence type="ECO:0000313" key="3">
    <source>
        <dbReference type="Proteomes" id="UP000036403"/>
    </source>
</evidence>